<organism evidence="1">
    <name type="scientific">Caliciviridae sp</name>
    <dbReference type="NCBI Taxonomy" id="1916234"/>
    <lineage>
        <taxon>Viruses</taxon>
        <taxon>Riboviria</taxon>
        <taxon>Orthornavirae</taxon>
        <taxon>Pisuviricota</taxon>
        <taxon>Pisoniviricetes</taxon>
        <taxon>Picornavirales</taxon>
        <taxon>Caliciviridae</taxon>
    </lineage>
</organism>
<sequence>MAEAAMAVAGVANSASNVVNSAFNIASGITGLVYGGRQLDLQQQQINNQNQQFYATLQQAYYMPLVQSWASAQTPVYTGEALRSQGVDSITSAAALTGAKASIGGRSISVDPSNAYGVAQLAQGYHIVTNPVIPGSIETVGSWAGTIGRAAKSRVTGWWQRGSYSPAKAENIPMANLTLGPGIGETSV</sequence>
<evidence type="ECO:0000313" key="1">
    <source>
        <dbReference type="EMBL" id="QKN88794.1"/>
    </source>
</evidence>
<reference evidence="1" key="1">
    <citation type="submission" date="2020-01" db="EMBL/GenBank/DDBJ databases">
        <title>Viral genomes from wild and zoo birds in China.</title>
        <authorList>
            <person name="Zhou R."/>
            <person name="Shan T."/>
            <person name="Yang S."/>
            <person name="Zhang W."/>
        </authorList>
    </citation>
    <scope>NUCLEOTIDE SEQUENCE</scope>
    <source>
        <strain evidence="1">Bbr034cal2</strain>
    </source>
</reference>
<accession>A0A6M9Z6S6</accession>
<name>A0A6M9Z6S6_9CALI</name>
<proteinExistence type="predicted"/>
<dbReference type="EMBL" id="MT138026">
    <property type="protein sequence ID" value="QKN88794.1"/>
    <property type="molecule type" value="Genomic_RNA"/>
</dbReference>
<protein>
    <submittedName>
        <fullName evidence="1">Uncharacterized protein</fullName>
    </submittedName>
</protein>